<dbReference type="GO" id="GO:0015935">
    <property type="term" value="C:small ribosomal subunit"/>
    <property type="evidence" value="ECO:0007669"/>
    <property type="project" value="TreeGrafter"/>
</dbReference>
<reference evidence="8" key="1">
    <citation type="journal article" date="2003" name="Mol. Biol. Evol.">
        <title>Structure of the bc1 complex from Seculamonas ecuadoriensis, a jakobid flagellate with an ancestral mitochondrial genome.</title>
        <authorList>
            <person name="Marx S."/>
            <person name="Baumgartner M."/>
            <person name="Kannan S."/>
            <person name="Braun H.P."/>
            <person name="Lang B.F."/>
            <person name="Burger G."/>
        </authorList>
    </citation>
    <scope>NUCLEOTIDE SEQUENCE</scope>
    <source>
        <strain evidence="8">ATCC 50688</strain>
    </source>
</reference>
<accession>M4QAW7</accession>
<evidence type="ECO:0000256" key="4">
    <source>
        <dbReference type="ARBA" id="ARBA00022884"/>
    </source>
</evidence>
<evidence type="ECO:0000256" key="3">
    <source>
        <dbReference type="ARBA" id="ARBA00022730"/>
    </source>
</evidence>
<dbReference type="GeneID" id="15333310"/>
<proteinExistence type="inferred from homology"/>
<dbReference type="PANTHER" id="PTHR10871:SF1">
    <property type="entry name" value="SMALL RIBOSOMAL SUBUNIT PROTEIN US13M"/>
    <property type="match status" value="1"/>
</dbReference>
<dbReference type="Pfam" id="PF00416">
    <property type="entry name" value="Ribosomal_S13"/>
    <property type="match status" value="1"/>
</dbReference>
<comment type="subunit">
    <text evidence="2">Part of the 30S ribosomal subunit.</text>
</comment>
<dbReference type="AlphaFoldDB" id="M4QAW7"/>
<dbReference type="InterPro" id="IPR001892">
    <property type="entry name" value="Ribosomal_uS13"/>
</dbReference>
<dbReference type="Gene3D" id="1.10.8.50">
    <property type="match status" value="1"/>
</dbReference>
<keyword evidence="8" id="KW-0496">Mitochondrion</keyword>
<reference evidence="8" key="2">
    <citation type="journal article" date="2004" name="RNA">
        <title>Mitochondrial 3' tRNA editing in the jakobid Seculamonas ecuadoriensis: a novel mechanism and implications for tRNA processing.</title>
        <authorList>
            <person name="Leigh J."/>
            <person name="Lang B.F."/>
        </authorList>
    </citation>
    <scope>NUCLEOTIDE SEQUENCE</scope>
    <source>
        <strain evidence="8">ATCC 50688</strain>
    </source>
</reference>
<evidence type="ECO:0000313" key="8">
    <source>
        <dbReference type="EMBL" id="AGH24517.1"/>
    </source>
</evidence>
<dbReference type="FunFam" id="1.10.8.50:FF:000001">
    <property type="entry name" value="30S ribosomal protein S13"/>
    <property type="match status" value="1"/>
</dbReference>
<keyword evidence="5 7" id="KW-0689">Ribosomal protein</keyword>
<dbReference type="Gene3D" id="4.10.910.10">
    <property type="entry name" value="30s ribosomal protein s13, domain 2"/>
    <property type="match status" value="1"/>
</dbReference>
<sequence>MLHIFGVNIASNKSTHIALTSIYGIGKQRALLICKSLGISHEYPINQLNEAIVYKLCRLIEQEYAIETELRKNQNFNIKRLLDIKSYRGLRHAYGLPVNGQRTHTNARTQKALAQKRGFKYQQSQK</sequence>
<dbReference type="PANTHER" id="PTHR10871">
    <property type="entry name" value="30S RIBOSOMAL PROTEIN S13/40S RIBOSOMAL PROTEIN S18"/>
    <property type="match status" value="1"/>
</dbReference>
<keyword evidence="4" id="KW-0694">RNA-binding</keyword>
<dbReference type="GO" id="GO:0003735">
    <property type="term" value="F:structural constituent of ribosome"/>
    <property type="evidence" value="ECO:0007669"/>
    <property type="project" value="InterPro"/>
</dbReference>
<dbReference type="RefSeq" id="YP_007890822.1">
    <property type="nucleotide sequence ID" value="NC_021128.1"/>
</dbReference>
<dbReference type="HAMAP" id="MF_01315">
    <property type="entry name" value="Ribosomal_uS13"/>
    <property type="match status" value="1"/>
</dbReference>
<name>M4QAW7_SECEC</name>
<evidence type="ECO:0000256" key="6">
    <source>
        <dbReference type="ARBA" id="ARBA00023274"/>
    </source>
</evidence>
<dbReference type="EMBL" id="KC353359">
    <property type="protein sequence ID" value="AGH24517.1"/>
    <property type="molecule type" value="Genomic_DNA"/>
</dbReference>
<dbReference type="GO" id="GO:0006412">
    <property type="term" value="P:translation"/>
    <property type="evidence" value="ECO:0007669"/>
    <property type="project" value="InterPro"/>
</dbReference>
<gene>
    <name evidence="8" type="primary">rps13</name>
</gene>
<dbReference type="InterPro" id="IPR010979">
    <property type="entry name" value="Ribosomal_uS13-like_H2TH"/>
</dbReference>
<organism evidence="8">
    <name type="scientific">Seculamonas ecuadoriensis</name>
    <name type="common">Flagellate</name>
    <dbReference type="NCBI Taxonomy" id="221724"/>
    <lineage>
        <taxon>Eukaryota</taxon>
        <taxon>Discoba</taxon>
        <taxon>Jakobida</taxon>
        <taxon>Histionina</taxon>
        <taxon>Seculamonas</taxon>
    </lineage>
</organism>
<dbReference type="GO" id="GO:0005739">
    <property type="term" value="C:mitochondrion"/>
    <property type="evidence" value="ECO:0007669"/>
    <property type="project" value="TreeGrafter"/>
</dbReference>
<dbReference type="PROSITE" id="PS00646">
    <property type="entry name" value="RIBOSOMAL_S13_1"/>
    <property type="match status" value="1"/>
</dbReference>
<evidence type="ECO:0000256" key="5">
    <source>
        <dbReference type="ARBA" id="ARBA00022980"/>
    </source>
</evidence>
<dbReference type="InterPro" id="IPR018269">
    <property type="entry name" value="Ribosomal_uS13_CS"/>
</dbReference>
<dbReference type="InterPro" id="IPR019980">
    <property type="entry name" value="Ribosomal_uS13_bac-type"/>
</dbReference>
<evidence type="ECO:0000256" key="2">
    <source>
        <dbReference type="ARBA" id="ARBA00011458"/>
    </source>
</evidence>
<reference evidence="8" key="3">
    <citation type="journal article" date="2006" name="RNA">
        <title>Hybrid E. coli--Mitochondrial ribonuclease P RNAs are catalytically active.</title>
        <authorList>
            <person name="Seif E."/>
            <person name="Cadieux A."/>
            <person name="Lang B.F."/>
        </authorList>
    </citation>
    <scope>NUCLEOTIDE SEQUENCE</scope>
    <source>
        <strain evidence="8">ATCC 50688</strain>
    </source>
</reference>
<keyword evidence="3" id="KW-0699">rRNA-binding</keyword>
<geneLocation type="mitochondrion" evidence="8"/>
<reference evidence="8" key="4">
    <citation type="journal article" date="2013" name="Genome Biol. Evol.">
        <title>Strikingly bacteria-like and gene-rich mitochondrial genomes throughout jakobid protists.</title>
        <authorList>
            <person name="Burger G."/>
            <person name="Gray M.W."/>
            <person name="Forget L."/>
            <person name="Lang B.F."/>
        </authorList>
    </citation>
    <scope>NUCLEOTIDE SEQUENCE</scope>
    <source>
        <strain evidence="8">ATCC 50688</strain>
    </source>
</reference>
<dbReference type="SUPFAM" id="SSF46946">
    <property type="entry name" value="S13-like H2TH domain"/>
    <property type="match status" value="1"/>
</dbReference>
<evidence type="ECO:0000256" key="1">
    <source>
        <dbReference type="ARBA" id="ARBA00008080"/>
    </source>
</evidence>
<dbReference type="GO" id="GO:0019843">
    <property type="term" value="F:rRNA binding"/>
    <property type="evidence" value="ECO:0007669"/>
    <property type="project" value="UniProtKB-KW"/>
</dbReference>
<evidence type="ECO:0000256" key="7">
    <source>
        <dbReference type="RuleBase" id="RU003830"/>
    </source>
</evidence>
<dbReference type="PIRSF" id="PIRSF002134">
    <property type="entry name" value="Ribosomal_S13"/>
    <property type="match status" value="1"/>
</dbReference>
<protein>
    <submittedName>
        <fullName evidence="8">Ribosomal protein S13</fullName>
    </submittedName>
</protein>
<comment type="similarity">
    <text evidence="1 7">Belongs to the universal ribosomal protein uS13 family.</text>
</comment>
<keyword evidence="6 7" id="KW-0687">Ribonucleoprotein</keyword>
<dbReference type="InterPro" id="IPR027437">
    <property type="entry name" value="Rbsml_uS13_C"/>
</dbReference>
<dbReference type="NCBIfam" id="TIGR03631">
    <property type="entry name" value="uS13_bact"/>
    <property type="match status" value="1"/>
</dbReference>
<dbReference type="PROSITE" id="PS50159">
    <property type="entry name" value="RIBOSOMAL_S13_2"/>
    <property type="match status" value="1"/>
</dbReference>